<evidence type="ECO:0000256" key="2">
    <source>
        <dbReference type="ARBA" id="ARBA00022801"/>
    </source>
</evidence>
<dbReference type="InterPro" id="IPR013320">
    <property type="entry name" value="ConA-like_dom_sf"/>
</dbReference>
<comment type="subcellular location">
    <subcellularLocation>
        <location evidence="6">Secreted</location>
        <location evidence="6">Cell wall</location>
    </subcellularLocation>
    <subcellularLocation>
        <location evidence="6">Secreted</location>
        <location evidence="6">Extracellular space</location>
        <location evidence="6">Apoplast</location>
    </subcellularLocation>
</comment>
<feature type="chain" id="PRO_5042815282" description="Xyloglucan endotransglucosylase/hydrolase" evidence="7">
    <location>
        <begin position="38"/>
        <end position="315"/>
    </location>
</feature>
<dbReference type="GO" id="GO:0010411">
    <property type="term" value="P:xyloglucan metabolic process"/>
    <property type="evidence" value="ECO:0007669"/>
    <property type="project" value="InterPro"/>
</dbReference>
<keyword evidence="4 6" id="KW-0326">Glycosidase</keyword>
<keyword evidence="3" id="KW-1015">Disulfide bond</keyword>
<dbReference type="EMBL" id="CP144750">
    <property type="protein sequence ID" value="WVZ81806.1"/>
    <property type="molecule type" value="Genomic_DNA"/>
</dbReference>
<comment type="PTM">
    <text evidence="6">Contains at least one intrachain disulfide bond essential for its enzymatic activity.</text>
</comment>
<dbReference type="Pfam" id="PF06955">
    <property type="entry name" value="XET_C"/>
    <property type="match status" value="1"/>
</dbReference>
<evidence type="ECO:0000313" key="10">
    <source>
        <dbReference type="Proteomes" id="UP001341281"/>
    </source>
</evidence>
<reference evidence="9 10" key="1">
    <citation type="submission" date="2024-02" db="EMBL/GenBank/DDBJ databases">
        <title>High-quality chromosome-scale genome assembly of Pensacola bahiagrass (Paspalum notatum Flugge var. saurae).</title>
        <authorList>
            <person name="Vega J.M."/>
            <person name="Podio M."/>
            <person name="Orjuela J."/>
            <person name="Siena L.A."/>
            <person name="Pessino S.C."/>
            <person name="Combes M.C."/>
            <person name="Mariac C."/>
            <person name="Albertini E."/>
            <person name="Pupilli F."/>
            <person name="Ortiz J.P.A."/>
            <person name="Leblanc O."/>
        </authorList>
    </citation>
    <scope>NUCLEOTIDE SEQUENCE [LARGE SCALE GENOMIC DNA]</scope>
    <source>
        <strain evidence="9">R1</strain>
        <tissue evidence="9">Leaf</tissue>
    </source>
</reference>
<feature type="active site" description="Proton donor" evidence="5">
    <location>
        <position position="123"/>
    </location>
</feature>
<dbReference type="AlphaFoldDB" id="A0AAQ3X218"/>
<accession>A0AAQ3X218</accession>
<dbReference type="EC" id="2.4.1.207" evidence="6"/>
<keyword evidence="10" id="KW-1185">Reference proteome</keyword>
<keyword evidence="6" id="KW-0052">Apoplast</keyword>
<comment type="function">
    <text evidence="6">Catalyzes xyloglucan endohydrolysis (XEH) and/or endotransglycosylation (XET). Cleaves and religates xyloglucan polymers, an essential constituent of the primary cell wall, and thereby participates in cell wall construction of growing tissues.</text>
</comment>
<keyword evidence="6" id="KW-0964">Secreted</keyword>
<evidence type="ECO:0000256" key="1">
    <source>
        <dbReference type="ARBA" id="ARBA00022679"/>
    </source>
</evidence>
<dbReference type="CDD" id="cd02176">
    <property type="entry name" value="GH16_XET"/>
    <property type="match status" value="1"/>
</dbReference>
<evidence type="ECO:0000256" key="3">
    <source>
        <dbReference type="ARBA" id="ARBA00023157"/>
    </source>
</evidence>
<dbReference type="Proteomes" id="UP001341281">
    <property type="component" value="Chromosome 06"/>
</dbReference>
<dbReference type="GO" id="GO:0042546">
    <property type="term" value="P:cell wall biogenesis"/>
    <property type="evidence" value="ECO:0007669"/>
    <property type="project" value="InterPro"/>
</dbReference>
<proteinExistence type="inferred from homology"/>
<keyword evidence="6" id="KW-0134">Cell wall</keyword>
<feature type="active site" description="Nucleophile" evidence="5">
    <location>
        <position position="119"/>
    </location>
</feature>
<dbReference type="PRINTS" id="PR00737">
    <property type="entry name" value="GLHYDRLASE16"/>
</dbReference>
<dbReference type="SUPFAM" id="SSF49899">
    <property type="entry name" value="Concanavalin A-like lectins/glucanases"/>
    <property type="match status" value="1"/>
</dbReference>
<protein>
    <recommendedName>
        <fullName evidence="6">Xyloglucan endotransglucosylase/hydrolase</fullName>
        <ecNumber evidence="6">2.4.1.207</ecNumber>
    </recommendedName>
</protein>
<keyword evidence="2 6" id="KW-0378">Hydrolase</keyword>
<feature type="signal peptide" evidence="7">
    <location>
        <begin position="1"/>
        <end position="37"/>
    </location>
</feature>
<dbReference type="InterPro" id="IPR044791">
    <property type="entry name" value="Beta-glucanase/XTH"/>
</dbReference>
<dbReference type="InterPro" id="IPR008264">
    <property type="entry name" value="Beta_glucanase"/>
</dbReference>
<keyword evidence="1 6" id="KW-0808">Transferase</keyword>
<dbReference type="GO" id="GO:0004553">
    <property type="term" value="F:hydrolase activity, hydrolyzing O-glycosyl compounds"/>
    <property type="evidence" value="ECO:0007669"/>
    <property type="project" value="InterPro"/>
</dbReference>
<evidence type="ECO:0000313" key="9">
    <source>
        <dbReference type="EMBL" id="WVZ81806.1"/>
    </source>
</evidence>
<dbReference type="PANTHER" id="PTHR31062">
    <property type="entry name" value="XYLOGLUCAN ENDOTRANSGLUCOSYLASE/HYDROLASE PROTEIN 8-RELATED"/>
    <property type="match status" value="1"/>
</dbReference>
<dbReference type="PROSITE" id="PS51762">
    <property type="entry name" value="GH16_2"/>
    <property type="match status" value="1"/>
</dbReference>
<evidence type="ECO:0000259" key="8">
    <source>
        <dbReference type="PROSITE" id="PS51762"/>
    </source>
</evidence>
<name>A0AAQ3X218_PASNO</name>
<keyword evidence="6" id="KW-0961">Cell wall biogenesis/degradation</keyword>
<feature type="domain" description="GH16" evidence="8">
    <location>
        <begin position="28"/>
        <end position="235"/>
    </location>
</feature>
<dbReference type="PIRSF" id="PIRSF005604">
    <property type="entry name" value="XET"/>
    <property type="match status" value="1"/>
</dbReference>
<dbReference type="Pfam" id="PF00722">
    <property type="entry name" value="Glyco_hydro_16"/>
    <property type="match status" value="1"/>
</dbReference>
<keyword evidence="7" id="KW-0732">Signal</keyword>
<sequence length="315" mass="34646">MASNAKACACPWVDRLHLLVALMLLVVAVAGMAPVAAAEAAFDENYEVQWGADGYHLVVGGTEVNITMDQSSGAGFRSKSMYGSGFFHMRMKLPANGYTAGVVTTFYLISQPEDGNRDEIDFEFLGDKPGVPITLQTNVFVNGRGDREQRLHLWFDPAADFHDYKILWNPYQLVMYVDDTPIRVLRNLTAAVPGYPFPAKQTMLIRASMWDGSGWATDGGRAKVDWSEGPFTAGYRCFDVNGCAATSGGGTAATPTTTPCSSPDLWWNGGEYRNITAEQRAAYEGVMRKYVNYDYCADRARFPNNIVPIECNYAA</sequence>
<evidence type="ECO:0000256" key="4">
    <source>
        <dbReference type="ARBA" id="ARBA00023295"/>
    </source>
</evidence>
<dbReference type="GO" id="GO:0071555">
    <property type="term" value="P:cell wall organization"/>
    <property type="evidence" value="ECO:0007669"/>
    <property type="project" value="UniProtKB-KW"/>
</dbReference>
<gene>
    <name evidence="9" type="ORF">U9M48_029146</name>
</gene>
<dbReference type="Gene3D" id="2.60.120.200">
    <property type="match status" value="1"/>
</dbReference>
<evidence type="ECO:0000256" key="7">
    <source>
        <dbReference type="SAM" id="SignalP"/>
    </source>
</evidence>
<evidence type="ECO:0000256" key="5">
    <source>
        <dbReference type="PIRSR" id="PIRSR005604-1"/>
    </source>
</evidence>
<dbReference type="GO" id="GO:0016762">
    <property type="term" value="F:xyloglucan:xyloglucosyl transferase activity"/>
    <property type="evidence" value="ECO:0007669"/>
    <property type="project" value="UniProtKB-EC"/>
</dbReference>
<evidence type="ECO:0000256" key="6">
    <source>
        <dbReference type="RuleBase" id="RU361120"/>
    </source>
</evidence>
<comment type="similarity">
    <text evidence="6">Belongs to the glycosyl hydrolase 16 family.</text>
</comment>
<dbReference type="InterPro" id="IPR010713">
    <property type="entry name" value="XET_C"/>
</dbReference>
<dbReference type="InterPro" id="IPR016455">
    <property type="entry name" value="XTH"/>
</dbReference>
<dbReference type="InterPro" id="IPR000757">
    <property type="entry name" value="Beta-glucanase-like"/>
</dbReference>
<dbReference type="GO" id="GO:0048046">
    <property type="term" value="C:apoplast"/>
    <property type="evidence" value="ECO:0007669"/>
    <property type="project" value="UniProtKB-SubCell"/>
</dbReference>
<organism evidence="9 10">
    <name type="scientific">Paspalum notatum var. saurae</name>
    <dbReference type="NCBI Taxonomy" id="547442"/>
    <lineage>
        <taxon>Eukaryota</taxon>
        <taxon>Viridiplantae</taxon>
        <taxon>Streptophyta</taxon>
        <taxon>Embryophyta</taxon>
        <taxon>Tracheophyta</taxon>
        <taxon>Spermatophyta</taxon>
        <taxon>Magnoliopsida</taxon>
        <taxon>Liliopsida</taxon>
        <taxon>Poales</taxon>
        <taxon>Poaceae</taxon>
        <taxon>PACMAD clade</taxon>
        <taxon>Panicoideae</taxon>
        <taxon>Andropogonodae</taxon>
        <taxon>Paspaleae</taxon>
        <taxon>Paspalinae</taxon>
        <taxon>Paspalum</taxon>
    </lineage>
</organism>